<dbReference type="STRING" id="5627.A0A1C7MTL2"/>
<feature type="region of interest" description="Disordered" evidence="1">
    <location>
        <begin position="1"/>
        <end position="116"/>
    </location>
</feature>
<organism evidence="3 4">
    <name type="scientific">Grifola frondosa</name>
    <name type="common">Maitake</name>
    <name type="synonym">Polyporus frondosus</name>
    <dbReference type="NCBI Taxonomy" id="5627"/>
    <lineage>
        <taxon>Eukaryota</taxon>
        <taxon>Fungi</taxon>
        <taxon>Dikarya</taxon>
        <taxon>Basidiomycota</taxon>
        <taxon>Agaricomycotina</taxon>
        <taxon>Agaricomycetes</taxon>
        <taxon>Polyporales</taxon>
        <taxon>Grifolaceae</taxon>
        <taxon>Grifola</taxon>
    </lineage>
</organism>
<dbReference type="InterPro" id="IPR001202">
    <property type="entry name" value="WW_dom"/>
</dbReference>
<feature type="compositionally biased region" description="Acidic residues" evidence="1">
    <location>
        <begin position="37"/>
        <end position="53"/>
    </location>
</feature>
<dbReference type="SUPFAM" id="SSF51045">
    <property type="entry name" value="WW domain"/>
    <property type="match status" value="1"/>
</dbReference>
<evidence type="ECO:0000313" key="4">
    <source>
        <dbReference type="Proteomes" id="UP000092993"/>
    </source>
</evidence>
<comment type="caution">
    <text evidence="3">The sequence shown here is derived from an EMBL/GenBank/DDBJ whole genome shotgun (WGS) entry which is preliminary data.</text>
</comment>
<proteinExistence type="predicted"/>
<gene>
    <name evidence="3" type="ORF">A0H81_02678</name>
</gene>
<accession>A0A1C7MTL2</accession>
<feature type="region of interest" description="Disordered" evidence="1">
    <location>
        <begin position="156"/>
        <end position="179"/>
    </location>
</feature>
<dbReference type="OMA" id="THESTWN"/>
<dbReference type="Proteomes" id="UP000092993">
    <property type="component" value="Unassembled WGS sequence"/>
</dbReference>
<feature type="compositionally biased region" description="Low complexity" evidence="1">
    <location>
        <begin position="95"/>
        <end position="111"/>
    </location>
</feature>
<feature type="compositionally biased region" description="Low complexity" evidence="1">
    <location>
        <begin position="72"/>
        <end position="83"/>
    </location>
</feature>
<dbReference type="Gene3D" id="2.20.70.10">
    <property type="match status" value="1"/>
</dbReference>
<evidence type="ECO:0000313" key="3">
    <source>
        <dbReference type="EMBL" id="OBZ78274.1"/>
    </source>
</evidence>
<feature type="domain" description="WW" evidence="2">
    <location>
        <begin position="169"/>
        <end position="206"/>
    </location>
</feature>
<dbReference type="EMBL" id="LUGG01000002">
    <property type="protein sequence ID" value="OBZ78274.1"/>
    <property type="molecule type" value="Genomic_DNA"/>
</dbReference>
<protein>
    <recommendedName>
        <fullName evidence="2">WW domain-containing protein</fullName>
    </recommendedName>
</protein>
<sequence>MDEDTEVLDWGNEDDEQQAGLHQQRASDGHDAWRDPEDAEDAVSLGGDDDDMQEFYAYQSAEQDSKGQVPPSKSSSSSQLQHSHSSKREHQRQNSTTSQKQTPQSKSSESPALRQSQSFTKLTHALPPKPVVSVAPFVHPLPAQTSTLASSMVQRERRSNGHSVSADGDLLPPDWEMRQPRGSETKDVFYYYNIKTHESTWNRPRMREAPLLALAAKTLSVDPPRLPLRLSPTKTAIIDLAKALILAEKWNLMIGEMIMVASSRRMSSNSRTPCLRSE</sequence>
<name>A0A1C7MTL2_GRIFR</name>
<dbReference type="AlphaFoldDB" id="A0A1C7MTL2"/>
<feature type="compositionally biased region" description="Basic and acidic residues" evidence="1">
    <location>
        <begin position="25"/>
        <end position="36"/>
    </location>
</feature>
<dbReference type="CDD" id="cd00201">
    <property type="entry name" value="WW"/>
    <property type="match status" value="1"/>
</dbReference>
<keyword evidence="4" id="KW-1185">Reference proteome</keyword>
<reference evidence="3 4" key="1">
    <citation type="submission" date="2016-03" db="EMBL/GenBank/DDBJ databases">
        <title>Whole genome sequencing of Grifola frondosa 9006-11.</title>
        <authorList>
            <person name="Min B."/>
            <person name="Park H."/>
            <person name="Kim J.-G."/>
            <person name="Cho H."/>
            <person name="Oh Y.-L."/>
            <person name="Kong W.-S."/>
            <person name="Choi I.-G."/>
        </authorList>
    </citation>
    <scope>NUCLEOTIDE SEQUENCE [LARGE SCALE GENOMIC DNA]</scope>
    <source>
        <strain evidence="3 4">9006-11</strain>
    </source>
</reference>
<evidence type="ECO:0000256" key="1">
    <source>
        <dbReference type="SAM" id="MobiDB-lite"/>
    </source>
</evidence>
<dbReference type="PROSITE" id="PS50020">
    <property type="entry name" value="WW_DOMAIN_2"/>
    <property type="match status" value="1"/>
</dbReference>
<dbReference type="InterPro" id="IPR036020">
    <property type="entry name" value="WW_dom_sf"/>
</dbReference>
<dbReference type="OrthoDB" id="548295at2759"/>
<feature type="compositionally biased region" description="Acidic residues" evidence="1">
    <location>
        <begin position="1"/>
        <end position="17"/>
    </location>
</feature>
<evidence type="ECO:0000259" key="2">
    <source>
        <dbReference type="PROSITE" id="PS50020"/>
    </source>
</evidence>